<dbReference type="RefSeq" id="XP_043171271.1">
    <property type="nucleotide sequence ID" value="XM_043315336.1"/>
</dbReference>
<dbReference type="InterPro" id="IPR050121">
    <property type="entry name" value="Cytochrome_P450_monoxygenase"/>
</dbReference>
<dbReference type="InterPro" id="IPR001128">
    <property type="entry name" value="Cyt_P450"/>
</dbReference>
<gene>
    <name evidence="5" type="ORF">ALTATR162_LOCUS7707</name>
</gene>
<accession>A0A8J2I5D7</accession>
<dbReference type="InterPro" id="IPR002401">
    <property type="entry name" value="Cyt_P450_E_grp-I"/>
</dbReference>
<name>A0A8J2I5D7_9PLEO</name>
<dbReference type="GO" id="GO:0020037">
    <property type="term" value="F:heme binding"/>
    <property type="evidence" value="ECO:0007669"/>
    <property type="project" value="InterPro"/>
</dbReference>
<keyword evidence="6" id="KW-1185">Reference proteome</keyword>
<evidence type="ECO:0000256" key="2">
    <source>
        <dbReference type="ARBA" id="ARBA00022723"/>
    </source>
</evidence>
<dbReference type="AlphaFoldDB" id="A0A8J2I5D7"/>
<dbReference type="PROSITE" id="PS00086">
    <property type="entry name" value="CYTOCHROME_P450"/>
    <property type="match status" value="1"/>
</dbReference>
<sequence length="1087" mass="121654">MTFVFKLAKSTDALVQAVQVGPADMFATISAAHSAWGWLKGLSGVKSLLDFRKETLKIEKIEILDVKLRLSALSGLAFTCDGQFYLIGLTVCALAHECGGSTAVELFMKCLGPALFEEGLMRDQIHGQLVENLAKILNEGAARGLSQRFISEVESLGVPTGNREKLRHLIHADDGSEVGLVGGLLLRTASRDRGAYLTRSSLVTRVATLLRVVGYKIGEIGTWNGEGEQPMGDKELVFVLGGNMDTDKMRLSDDELPNDQQIHQYRKNTVGILFCTPLETQSGLIPEVLQSRFEEVHQYIQEHLRFVWKSGYIKDRHVANMGQVQACPVWKKSKIAATPSALRLAAFHFPIAAEWLAPCYEKIAGSEDWVIILDPEQRSSIGWKHGFPPALINFRIISASIVISVASRLAPEDFDSLRHSVNIVLDTPDWVAQMSSVIDNGLHPGHESQPSSLGFPLWKAVQIVAVIHAASSPDWVDQEADVDVRRIIGWRSGVYAVLPSLFFEMAPTEKAIGIRCLDRFWANAVVRSQGSIHTQDNTLMYGLSTKAESSGVNVPDTEASLSLVNTGGKCHFGPAVTPIISYFTKVLLLDPLFLSPLSRVPGPKFFTLTKWRLAFEDWRSSRTRTIAQLHSEYGPVVRIGPNEISFNSLGALKTIYGPGSHFGRTTFYRMFDVYGEQNLFTFHSAQEHGRRKKILSHAYSKSRILQHDTTRIIEEKAHQYVELIDREPNGTSDIFQTLHYYSLDNITHFIYGDSGATSALLGSKEDRALISDIMHPSRRKLSWCWVHIPGITKWLYSRRGFVERAVKSMLPMQQPTTYTAIRRHALDAFRSFKADRQNAEHVKDPSILSHLWKYHESQVDGGMNDMQIASECADHFLAGIDTTSDTLMFLIWALSLPENQRFQEKLRKEVRDIPDASLNEHGHPQCDAADHCTYLQAVIKETLRLYAPLPSSEPRSADATTVVEGYNIPPGTVVGMSPWIMHRNITAFDDPGTFDPERWLGASAVELNRWFWAFSSGGRMCIGMHLAMAEMTTLVATIYRKYDTSIGAGFEDVTPAITARVEIFYEERFRAVQENICLIKFESLKHR</sequence>
<dbReference type="GO" id="GO:0004497">
    <property type="term" value="F:monooxygenase activity"/>
    <property type="evidence" value="ECO:0007669"/>
    <property type="project" value="InterPro"/>
</dbReference>
<evidence type="ECO:0000313" key="5">
    <source>
        <dbReference type="EMBL" id="CAG5173955.1"/>
    </source>
</evidence>
<keyword evidence="3 4" id="KW-0408">Iron</keyword>
<dbReference type="CDD" id="cd11059">
    <property type="entry name" value="CYP_fungal"/>
    <property type="match status" value="1"/>
</dbReference>
<dbReference type="PRINTS" id="PR00385">
    <property type="entry name" value="P450"/>
</dbReference>
<dbReference type="PRINTS" id="PR00463">
    <property type="entry name" value="EP450I"/>
</dbReference>
<keyword evidence="4" id="KW-0349">Heme</keyword>
<organism evidence="5 6">
    <name type="scientific">Alternaria atra</name>
    <dbReference type="NCBI Taxonomy" id="119953"/>
    <lineage>
        <taxon>Eukaryota</taxon>
        <taxon>Fungi</taxon>
        <taxon>Dikarya</taxon>
        <taxon>Ascomycota</taxon>
        <taxon>Pezizomycotina</taxon>
        <taxon>Dothideomycetes</taxon>
        <taxon>Pleosporomycetidae</taxon>
        <taxon>Pleosporales</taxon>
        <taxon>Pleosporineae</taxon>
        <taxon>Pleosporaceae</taxon>
        <taxon>Alternaria</taxon>
        <taxon>Alternaria sect. Ulocladioides</taxon>
    </lineage>
</organism>
<dbReference type="PANTHER" id="PTHR24305:SF164">
    <property type="entry name" value="P450, PUTATIVE (EUROFUNG)-RELATED"/>
    <property type="match status" value="1"/>
</dbReference>
<evidence type="ECO:0008006" key="7">
    <source>
        <dbReference type="Google" id="ProtNLM"/>
    </source>
</evidence>
<dbReference type="EMBL" id="CAJRGZ010000022">
    <property type="protein sequence ID" value="CAG5173955.1"/>
    <property type="molecule type" value="Genomic_DNA"/>
</dbReference>
<dbReference type="GO" id="GO:0005506">
    <property type="term" value="F:iron ion binding"/>
    <property type="evidence" value="ECO:0007669"/>
    <property type="project" value="InterPro"/>
</dbReference>
<dbReference type="Pfam" id="PF00067">
    <property type="entry name" value="p450"/>
    <property type="match status" value="1"/>
</dbReference>
<dbReference type="PANTHER" id="PTHR24305">
    <property type="entry name" value="CYTOCHROME P450"/>
    <property type="match status" value="1"/>
</dbReference>
<protein>
    <recommendedName>
        <fullName evidence="7">Cytochrome P450</fullName>
    </recommendedName>
</protein>
<evidence type="ECO:0000256" key="3">
    <source>
        <dbReference type="ARBA" id="ARBA00023004"/>
    </source>
</evidence>
<reference evidence="5" key="1">
    <citation type="submission" date="2021-05" db="EMBL/GenBank/DDBJ databases">
        <authorList>
            <person name="Stam R."/>
        </authorList>
    </citation>
    <scope>NUCLEOTIDE SEQUENCE</scope>
    <source>
        <strain evidence="5">CS162</strain>
    </source>
</reference>
<comment type="caution">
    <text evidence="5">The sequence shown here is derived from an EMBL/GenBank/DDBJ whole genome shotgun (WGS) entry which is preliminary data.</text>
</comment>
<dbReference type="GeneID" id="67019737"/>
<evidence type="ECO:0000256" key="4">
    <source>
        <dbReference type="PIRSR" id="PIRSR602401-1"/>
    </source>
</evidence>
<dbReference type="InterPro" id="IPR036396">
    <property type="entry name" value="Cyt_P450_sf"/>
</dbReference>
<dbReference type="InterPro" id="IPR017972">
    <property type="entry name" value="Cyt_P450_CS"/>
</dbReference>
<evidence type="ECO:0000256" key="1">
    <source>
        <dbReference type="ARBA" id="ARBA00001971"/>
    </source>
</evidence>
<proteinExistence type="predicted"/>
<dbReference type="SUPFAM" id="SSF48264">
    <property type="entry name" value="Cytochrome P450"/>
    <property type="match status" value="1"/>
</dbReference>
<dbReference type="Gene3D" id="1.10.630.10">
    <property type="entry name" value="Cytochrome P450"/>
    <property type="match status" value="1"/>
</dbReference>
<comment type="cofactor">
    <cofactor evidence="1 4">
        <name>heme</name>
        <dbReference type="ChEBI" id="CHEBI:30413"/>
    </cofactor>
</comment>
<evidence type="ECO:0000313" key="6">
    <source>
        <dbReference type="Proteomes" id="UP000676310"/>
    </source>
</evidence>
<keyword evidence="2 4" id="KW-0479">Metal-binding</keyword>
<dbReference type="OrthoDB" id="1470350at2759"/>
<dbReference type="Proteomes" id="UP000676310">
    <property type="component" value="Unassembled WGS sequence"/>
</dbReference>
<dbReference type="GO" id="GO:0016705">
    <property type="term" value="F:oxidoreductase activity, acting on paired donors, with incorporation or reduction of molecular oxygen"/>
    <property type="evidence" value="ECO:0007669"/>
    <property type="project" value="InterPro"/>
</dbReference>
<feature type="binding site" description="axial binding residue" evidence="4">
    <location>
        <position position="1021"/>
    </location>
    <ligand>
        <name>heme</name>
        <dbReference type="ChEBI" id="CHEBI:30413"/>
    </ligand>
    <ligandPart>
        <name>Fe</name>
        <dbReference type="ChEBI" id="CHEBI:18248"/>
    </ligandPart>
</feature>